<comment type="caution">
    <text evidence="1">The sequence shown here is derived from an EMBL/GenBank/DDBJ whole genome shotgun (WGS) entry which is preliminary data.</text>
</comment>
<accession>A0A644XTW2</accession>
<dbReference type="AlphaFoldDB" id="A0A644XTW2"/>
<dbReference type="EMBL" id="VSSQ01002849">
    <property type="protein sequence ID" value="MPM17723.1"/>
    <property type="molecule type" value="Genomic_DNA"/>
</dbReference>
<sequence>MNATDQDLLIGLNEKCEKKLVCAVYSKNKIGIAYNYGPAFLFVRSASGELDAFEKQLVANMVYAYNQNKEVAK</sequence>
<gene>
    <name evidence="1" type="ORF">SDC9_64121</name>
</gene>
<organism evidence="1">
    <name type="scientific">bioreactor metagenome</name>
    <dbReference type="NCBI Taxonomy" id="1076179"/>
    <lineage>
        <taxon>unclassified sequences</taxon>
        <taxon>metagenomes</taxon>
        <taxon>ecological metagenomes</taxon>
    </lineage>
</organism>
<evidence type="ECO:0000313" key="1">
    <source>
        <dbReference type="EMBL" id="MPM17723.1"/>
    </source>
</evidence>
<protein>
    <submittedName>
        <fullName evidence="1">Uncharacterized protein</fullName>
    </submittedName>
</protein>
<name>A0A644XTW2_9ZZZZ</name>
<proteinExistence type="predicted"/>
<reference evidence="1" key="1">
    <citation type="submission" date="2019-08" db="EMBL/GenBank/DDBJ databases">
        <authorList>
            <person name="Kucharzyk K."/>
            <person name="Murdoch R.W."/>
            <person name="Higgins S."/>
            <person name="Loffler F."/>
        </authorList>
    </citation>
    <scope>NUCLEOTIDE SEQUENCE</scope>
</reference>